<accession>A0A2M7XGQ2</accession>
<evidence type="ECO:0000313" key="3">
    <source>
        <dbReference type="Proteomes" id="UP000229749"/>
    </source>
</evidence>
<evidence type="ECO:0000256" key="1">
    <source>
        <dbReference type="SAM" id="Phobius"/>
    </source>
</evidence>
<keyword evidence="1" id="KW-0812">Transmembrane</keyword>
<feature type="transmembrane region" description="Helical" evidence="1">
    <location>
        <begin position="325"/>
        <end position="345"/>
    </location>
</feature>
<keyword evidence="1" id="KW-1133">Transmembrane helix</keyword>
<evidence type="ECO:0008006" key="4">
    <source>
        <dbReference type="Google" id="ProtNLM"/>
    </source>
</evidence>
<proteinExistence type="predicted"/>
<dbReference type="Proteomes" id="UP000229749">
    <property type="component" value="Unassembled WGS sequence"/>
</dbReference>
<evidence type="ECO:0000313" key="2">
    <source>
        <dbReference type="EMBL" id="PJA47053.1"/>
    </source>
</evidence>
<name>A0A2M7XGQ2_9BACT</name>
<keyword evidence="1" id="KW-0472">Membrane</keyword>
<reference evidence="3" key="1">
    <citation type="submission" date="2017-09" db="EMBL/GenBank/DDBJ databases">
        <title>Depth-based differentiation of microbial function through sediment-hosted aquifers and enrichment of novel symbionts in the deep terrestrial subsurface.</title>
        <authorList>
            <person name="Probst A.J."/>
            <person name="Ladd B."/>
            <person name="Jarett J.K."/>
            <person name="Geller-Mcgrath D.E."/>
            <person name="Sieber C.M.K."/>
            <person name="Emerson J.B."/>
            <person name="Anantharaman K."/>
            <person name="Thomas B.C."/>
            <person name="Malmstrom R."/>
            <person name="Stieglmeier M."/>
            <person name="Klingl A."/>
            <person name="Woyke T."/>
            <person name="Ryan C.M."/>
            <person name="Banfield J.F."/>
        </authorList>
    </citation>
    <scope>NUCLEOTIDE SEQUENCE [LARGE SCALE GENOMIC DNA]</scope>
</reference>
<comment type="caution">
    <text evidence="2">The sequence shown here is derived from an EMBL/GenBank/DDBJ whole genome shotgun (WGS) entry which is preliminary data.</text>
</comment>
<dbReference type="AlphaFoldDB" id="A0A2M7XGQ2"/>
<organism evidence="2 3">
    <name type="scientific">Candidatus Uhrbacteria bacterium CG_4_9_14_3_um_filter_36_7</name>
    <dbReference type="NCBI Taxonomy" id="1975033"/>
    <lineage>
        <taxon>Bacteria</taxon>
        <taxon>Candidatus Uhriibacteriota</taxon>
    </lineage>
</organism>
<dbReference type="SUPFAM" id="SSF63825">
    <property type="entry name" value="YWTD domain"/>
    <property type="match status" value="1"/>
</dbReference>
<gene>
    <name evidence="2" type="ORF">CO172_03180</name>
</gene>
<sequence>MDISPFSLKAAKIAQSGKKDPYGLQLILQPFEQSDGFLFACFVCNKYLKKPNPLFLLLMEELERLANSVGEKGSVQYHFEQLVKSLNEKIAIVAEEEEWKFTAQDIEIGLGMVSQEQLFLTGRGDLTALFLSKTEKKRYQVYNLFHSIQNEPPGQTWGKLFGVILDGDLHPGDTFCISNQPLQQSLPNEELNLILTTLPPSGSVEKIRQYFSFDTCVGICVIKAETQEKIVTALKATNTTAYAHQTEEETEFFLGDQQPRFIKFRQKIKSFFPLIKNWYKHGSFFISRRILFFFQSMIQFIKKQKIPSKSRKFFSSERLSKKSRYLLLGSFLTLVFLFVSIWMIYQAREKQTYEKTFREQIQSIESLQDQSEQAFIYKDENQARYFLDKSLEILQNTSENTPEQQEEKQHLIKRAQNIQNKLQHRISSSVNIVTQIPQTPETLTGSTLISLEESTYFFAQNTSGIQKIFEIKPNGVSQIISLHNQENLNKIIKTSSAEEANLFIMHEDAISMIDIASTSWKTLSLSPSSSKEQWRDLVIYGSRLYLLSNNGTETQILRFQGQGVNFINPRHWISKQTTDLMDANHIAIDGTIFISKSNGNILRFISGDESTWKIDVVDPALEQITDLWTNADSQFLYVLDSKQERIVVFEKETGKFLVQYQNELLKEAKSFIINEEDSHIWFLTESSIYNITISHLP</sequence>
<protein>
    <recommendedName>
        <fullName evidence="4">PPM-type phosphatase domain-containing protein</fullName>
    </recommendedName>
</protein>
<dbReference type="EMBL" id="PFWS01000049">
    <property type="protein sequence ID" value="PJA47053.1"/>
    <property type="molecule type" value="Genomic_DNA"/>
</dbReference>